<dbReference type="HOGENOM" id="CLU_823071_0_0_5"/>
<dbReference type="SUPFAM" id="SSF48452">
    <property type="entry name" value="TPR-like"/>
    <property type="match status" value="1"/>
</dbReference>
<keyword evidence="6" id="KW-0201">Cytochrome c-type biogenesis</keyword>
<name>D5BRU3_PUNMI</name>
<evidence type="ECO:0000256" key="5">
    <source>
        <dbReference type="ARBA" id="ARBA00022737"/>
    </source>
</evidence>
<dbReference type="GO" id="GO:0008168">
    <property type="term" value="F:methyltransferase activity"/>
    <property type="evidence" value="ECO:0007669"/>
    <property type="project" value="UniProtKB-KW"/>
</dbReference>
<dbReference type="GO" id="GO:0046872">
    <property type="term" value="F:metal ion binding"/>
    <property type="evidence" value="ECO:0007669"/>
    <property type="project" value="UniProtKB-KW"/>
</dbReference>
<evidence type="ECO:0000259" key="11">
    <source>
        <dbReference type="Pfam" id="PF23914"/>
    </source>
</evidence>
<evidence type="ECO:0000256" key="6">
    <source>
        <dbReference type="ARBA" id="ARBA00022748"/>
    </source>
</evidence>
<dbReference type="InterPro" id="IPR005616">
    <property type="entry name" value="CcmH/CycL/Ccl2/NrfF_N"/>
</dbReference>
<keyword evidence="4 9" id="KW-0732">Signal</keyword>
<keyword evidence="8 9" id="KW-0408">Iron</keyword>
<dbReference type="Gene3D" id="1.10.8.640">
    <property type="entry name" value="Cytochrome C biogenesis protein"/>
    <property type="match status" value="1"/>
</dbReference>
<accession>D5BRU3</accession>
<dbReference type="eggNOG" id="COG4235">
    <property type="taxonomic scope" value="Bacteria"/>
</dbReference>
<dbReference type="RefSeq" id="WP_013045619.1">
    <property type="nucleotide sequence ID" value="NC_014010.1"/>
</dbReference>
<dbReference type="eggNOG" id="COG3088">
    <property type="taxonomic scope" value="Bacteria"/>
</dbReference>
<dbReference type="EMBL" id="CP001751">
    <property type="protein sequence ID" value="ADE38990.1"/>
    <property type="molecule type" value="Genomic_DNA"/>
</dbReference>
<dbReference type="PANTHER" id="PTHR47870">
    <property type="entry name" value="CYTOCHROME C-TYPE BIOGENESIS PROTEIN CCMH"/>
    <property type="match status" value="1"/>
</dbReference>
<evidence type="ECO:0000313" key="12">
    <source>
        <dbReference type="EMBL" id="ADE38990.1"/>
    </source>
</evidence>
<keyword evidence="9" id="KW-0472">Membrane</keyword>
<proteinExistence type="inferred from homology"/>
<keyword evidence="3 9" id="KW-0479">Metal-binding</keyword>
<evidence type="ECO:0000256" key="7">
    <source>
        <dbReference type="ARBA" id="ARBA00022803"/>
    </source>
</evidence>
<dbReference type="InterPro" id="IPR011990">
    <property type="entry name" value="TPR-like_helical_dom_sf"/>
</dbReference>
<evidence type="ECO:0000256" key="4">
    <source>
        <dbReference type="ARBA" id="ARBA00022729"/>
    </source>
</evidence>
<dbReference type="GO" id="GO:0032259">
    <property type="term" value="P:methylation"/>
    <property type="evidence" value="ECO:0007669"/>
    <property type="project" value="UniProtKB-KW"/>
</dbReference>
<dbReference type="AlphaFoldDB" id="D5BRU3"/>
<dbReference type="Pfam" id="PF23914">
    <property type="entry name" value="TPR_CcmH_CycH"/>
    <property type="match status" value="1"/>
</dbReference>
<evidence type="ECO:0000259" key="10">
    <source>
        <dbReference type="Pfam" id="PF03918"/>
    </source>
</evidence>
<comment type="function">
    <text evidence="9">Possible subunit of a heme lyase.</text>
</comment>
<keyword evidence="2 9" id="KW-0349">Heme</keyword>
<comment type="similarity">
    <text evidence="1 9">Belongs to the CcmH/CycL/Ccl2/NrfF family.</text>
</comment>
<keyword evidence="7" id="KW-0802">TPR repeat</keyword>
<dbReference type="InterPro" id="IPR038297">
    <property type="entry name" value="CcmH/CycL/NrfF/Ccl2_sf"/>
</dbReference>
<feature type="domain" description="Cytochrome c-type biogenesis protein H TPR" evidence="11">
    <location>
        <begin position="239"/>
        <end position="350"/>
    </location>
</feature>
<dbReference type="Proteomes" id="UP000007460">
    <property type="component" value="Chromosome"/>
</dbReference>
<dbReference type="InterPro" id="IPR051263">
    <property type="entry name" value="C-type_cytochrome_biogenesis"/>
</dbReference>
<keyword evidence="12" id="KW-0808">Transferase</keyword>
<evidence type="ECO:0000256" key="9">
    <source>
        <dbReference type="RuleBase" id="RU364112"/>
    </source>
</evidence>
<dbReference type="Gene3D" id="1.25.40.10">
    <property type="entry name" value="Tetratricopeptide repeat domain"/>
    <property type="match status" value="1"/>
</dbReference>
<feature type="transmembrane region" description="Helical" evidence="9">
    <location>
        <begin position="176"/>
        <end position="195"/>
    </location>
</feature>
<dbReference type="KEGG" id="apb:SAR116_0747"/>
<dbReference type="GO" id="GO:0005886">
    <property type="term" value="C:plasma membrane"/>
    <property type="evidence" value="ECO:0007669"/>
    <property type="project" value="TreeGrafter"/>
</dbReference>
<feature type="transmembrane region" description="Helical" evidence="9">
    <location>
        <begin position="122"/>
        <end position="142"/>
    </location>
</feature>
<organism evidence="12 13">
    <name type="scientific">Puniceispirillum marinum (strain IMCC1322)</name>
    <dbReference type="NCBI Taxonomy" id="488538"/>
    <lineage>
        <taxon>Bacteria</taxon>
        <taxon>Pseudomonadati</taxon>
        <taxon>Pseudomonadota</taxon>
        <taxon>Alphaproteobacteria</taxon>
        <taxon>Candidatus Puniceispirillales</taxon>
        <taxon>Candidatus Puniceispirillaceae</taxon>
        <taxon>Candidatus Puniceispirillum</taxon>
    </lineage>
</organism>
<protein>
    <recommendedName>
        <fullName evidence="9">Cytochrome c-type biogenesis protein</fullName>
    </recommendedName>
</protein>
<dbReference type="CDD" id="cd16378">
    <property type="entry name" value="CcmH_N"/>
    <property type="match status" value="1"/>
</dbReference>
<evidence type="ECO:0000256" key="3">
    <source>
        <dbReference type="ARBA" id="ARBA00022723"/>
    </source>
</evidence>
<dbReference type="GO" id="GO:0017004">
    <property type="term" value="P:cytochrome complex assembly"/>
    <property type="evidence" value="ECO:0007669"/>
    <property type="project" value="UniProtKB-KW"/>
</dbReference>
<sequence length="366" mass="40186">MIRQWLAQLRFIKLALIGVLLMGALVMPIGPYQQQALAITAEERLDDPAMEMRARDIGRELRCLVCQNQSIDDSDAELAVDLRKLVRQRLVAGDTDAEVIAFIRERYGDFVLFKPPVSSSTWLLWGAPIIALGLGVLIIFTARRKTKPETKVTASADKTERAQNPDARISGRFDPAIFIMGAGAIALVLGIYAIIGRPDLPDQPLAARQADIAKERDNLKQMRTASIDALQKAQEATAANPDDIANWLDLADKASMLNDYETELFALGMALEIAPNSTPLMAIQAEAMVRAAEGQVTLPVRERLAAILERDPMQPRALFLTGLAAYQDGRKGLALNIWKQLLESLPKDAPVIPMLEAQIAAIKAEM</sequence>
<dbReference type="STRING" id="488538.SAR116_0747"/>
<dbReference type="Pfam" id="PF03918">
    <property type="entry name" value="CcmH"/>
    <property type="match status" value="1"/>
</dbReference>
<dbReference type="InterPro" id="IPR056413">
    <property type="entry name" value="TPR_CcmH_CycH"/>
</dbReference>
<evidence type="ECO:0000256" key="8">
    <source>
        <dbReference type="ARBA" id="ARBA00023004"/>
    </source>
</evidence>
<evidence type="ECO:0000256" key="1">
    <source>
        <dbReference type="ARBA" id="ARBA00010342"/>
    </source>
</evidence>
<keyword evidence="13" id="KW-1185">Reference proteome</keyword>
<evidence type="ECO:0000256" key="2">
    <source>
        <dbReference type="ARBA" id="ARBA00022617"/>
    </source>
</evidence>
<keyword evidence="5" id="KW-0677">Repeat</keyword>
<evidence type="ECO:0000313" key="13">
    <source>
        <dbReference type="Proteomes" id="UP000007460"/>
    </source>
</evidence>
<dbReference type="PANTHER" id="PTHR47870:SF1">
    <property type="entry name" value="CYTOCHROME C-TYPE BIOGENESIS PROTEIN CCMH"/>
    <property type="match status" value="1"/>
</dbReference>
<keyword evidence="9" id="KW-0812">Transmembrane</keyword>
<feature type="domain" description="CcmH/CycL/Ccl2/NrfF N-terminal" evidence="10">
    <location>
        <begin position="33"/>
        <end position="163"/>
    </location>
</feature>
<keyword evidence="12" id="KW-0489">Methyltransferase</keyword>
<reference evidence="12 13" key="1">
    <citation type="journal article" date="2010" name="J. Bacteriol.">
        <title>Complete genome sequence of "Candidatus Puniceispirillum marinum" IMCC1322, a representative of the SAR116 clade in the Alphaproteobacteria.</title>
        <authorList>
            <person name="Oh H.M."/>
            <person name="Kwon K.K."/>
            <person name="Kang I."/>
            <person name="Kang S.G."/>
            <person name="Lee J.H."/>
            <person name="Kim S.J."/>
            <person name="Cho J.C."/>
        </authorList>
    </citation>
    <scope>NUCLEOTIDE SEQUENCE [LARGE SCALE GENOMIC DNA]</scope>
    <source>
        <strain evidence="12 13">IMCC1322</strain>
    </source>
</reference>
<gene>
    <name evidence="12" type="ordered locus">SAR116_0747</name>
</gene>
<keyword evidence="9" id="KW-1133">Transmembrane helix</keyword>